<dbReference type="Gene3D" id="2.40.50.100">
    <property type="match status" value="1"/>
</dbReference>
<evidence type="ECO:0000256" key="5">
    <source>
        <dbReference type="ARBA" id="ARBA00023136"/>
    </source>
</evidence>
<evidence type="ECO:0000259" key="7">
    <source>
        <dbReference type="Pfam" id="PF25876"/>
    </source>
</evidence>
<dbReference type="OrthoDB" id="9783047at2"/>
<keyword evidence="5" id="KW-0472">Membrane</keyword>
<feature type="domain" description="Multidrug resistance protein MdtA-like barrel-sandwich hybrid" evidence="8">
    <location>
        <begin position="73"/>
        <end position="213"/>
    </location>
</feature>
<evidence type="ECO:0000313" key="11">
    <source>
        <dbReference type="EMBL" id="BAT60338.1"/>
    </source>
</evidence>
<dbReference type="AlphaFoldDB" id="A0A0S3PWP5"/>
<evidence type="ECO:0000256" key="1">
    <source>
        <dbReference type="ARBA" id="ARBA00004236"/>
    </source>
</evidence>
<dbReference type="RefSeq" id="WP_096356451.1">
    <property type="nucleotide sequence ID" value="NZ_AP014946.1"/>
</dbReference>
<keyword evidence="6" id="KW-0175">Coiled coil</keyword>
<dbReference type="Pfam" id="PF25917">
    <property type="entry name" value="BSH_RND"/>
    <property type="match status" value="1"/>
</dbReference>
<dbReference type="InterPro" id="IPR006143">
    <property type="entry name" value="RND_pump_MFP"/>
</dbReference>
<feature type="coiled-coil region" evidence="6">
    <location>
        <begin position="112"/>
        <end position="139"/>
    </location>
</feature>
<dbReference type="GO" id="GO:1990281">
    <property type="term" value="C:efflux pump complex"/>
    <property type="evidence" value="ECO:0007669"/>
    <property type="project" value="TreeGrafter"/>
</dbReference>
<keyword evidence="12" id="KW-1185">Reference proteome</keyword>
<keyword evidence="4" id="KW-0997">Cell inner membrane</keyword>
<dbReference type="NCBIfam" id="TIGR01730">
    <property type="entry name" value="RND_mfp"/>
    <property type="match status" value="1"/>
</dbReference>
<evidence type="ECO:0000256" key="3">
    <source>
        <dbReference type="ARBA" id="ARBA00022475"/>
    </source>
</evidence>
<dbReference type="Gene3D" id="1.10.287.470">
    <property type="entry name" value="Helix hairpin bin"/>
    <property type="match status" value="1"/>
</dbReference>
<dbReference type="GO" id="GO:0015562">
    <property type="term" value="F:efflux transmembrane transporter activity"/>
    <property type="evidence" value="ECO:0007669"/>
    <property type="project" value="TreeGrafter"/>
</dbReference>
<dbReference type="Pfam" id="PF25876">
    <property type="entry name" value="HH_MFP_RND"/>
    <property type="match status" value="1"/>
</dbReference>
<feature type="domain" description="YknX-like C-terminal permuted SH3-like" evidence="10">
    <location>
        <begin position="304"/>
        <end position="370"/>
    </location>
</feature>
<dbReference type="PANTHER" id="PTHR30469:SF36">
    <property type="entry name" value="BLL3903 PROTEIN"/>
    <property type="match status" value="1"/>
</dbReference>
<protein>
    <submittedName>
        <fullName evidence="11">Multidrug resistance protein MdtA</fullName>
    </submittedName>
</protein>
<evidence type="ECO:0000256" key="4">
    <source>
        <dbReference type="ARBA" id="ARBA00022519"/>
    </source>
</evidence>
<dbReference type="Gene3D" id="2.40.420.20">
    <property type="match status" value="1"/>
</dbReference>
<dbReference type="Gene3D" id="2.40.30.170">
    <property type="match status" value="1"/>
</dbReference>
<dbReference type="PANTHER" id="PTHR30469">
    <property type="entry name" value="MULTIDRUG RESISTANCE PROTEIN MDTA"/>
    <property type="match status" value="1"/>
</dbReference>
<comment type="similarity">
    <text evidence="2">Belongs to the membrane fusion protein (MFP) (TC 8.A.1) family.</text>
</comment>
<feature type="domain" description="Multidrug resistance protein MdtA-like alpha-helical hairpin" evidence="7">
    <location>
        <begin position="112"/>
        <end position="181"/>
    </location>
</feature>
<evidence type="ECO:0000259" key="9">
    <source>
        <dbReference type="Pfam" id="PF25944"/>
    </source>
</evidence>
<dbReference type="InterPro" id="IPR058624">
    <property type="entry name" value="MdtA-like_HH"/>
</dbReference>
<accession>A0A0S3PWP5</accession>
<dbReference type="Proteomes" id="UP000236884">
    <property type="component" value="Chromosome"/>
</dbReference>
<evidence type="ECO:0000259" key="10">
    <source>
        <dbReference type="Pfam" id="PF25989"/>
    </source>
</evidence>
<dbReference type="InterPro" id="IPR058637">
    <property type="entry name" value="YknX-like_C"/>
</dbReference>
<gene>
    <name evidence="11" type="primary">mdtA_2</name>
    <name evidence="11" type="ORF">GJW-30_1_02874</name>
</gene>
<feature type="domain" description="Multidrug resistance protein MdtA-like beta-barrel" evidence="9">
    <location>
        <begin position="218"/>
        <end position="298"/>
    </location>
</feature>
<name>A0A0S3PWP5_9BRAD</name>
<dbReference type="InterPro" id="IPR058626">
    <property type="entry name" value="MdtA-like_b-barrel"/>
</dbReference>
<dbReference type="Pfam" id="PF25989">
    <property type="entry name" value="YknX_C"/>
    <property type="match status" value="1"/>
</dbReference>
<proteinExistence type="inferred from homology"/>
<evidence type="ECO:0000256" key="2">
    <source>
        <dbReference type="ARBA" id="ARBA00009477"/>
    </source>
</evidence>
<evidence type="ECO:0000313" key="12">
    <source>
        <dbReference type="Proteomes" id="UP000236884"/>
    </source>
</evidence>
<sequence length="378" mass="40404">MARLKWIIGGVAVLAAVTVGVQKRELWWPGNAVAQAPQAPQQRVVPVETAVALKEQVPVQYDALGTVMPFASVAIKPRVDTEIVGVHFTDGSSVKEGDLLFTLDSRAIDAQIAQAEGVLTRDKASLEQAERDIKRYTQLLASNAGTKVSLENAQTQAGVLRGTIKSDEATIENLRVQKSYTEIRATINGRMSAANVKVGNFVRQADLTPLATINQIKPVYVVFGVPQRALPDVRQAMIAKAGTIEAAIPGEREPVIGQLAMIDNTVDPTTGMINIRARMNNESESLWPGTLVNVTLSVRDEPGVTVPSQAVQVSQAGSFVFVVKDGASVSQPVKVGRTVDGKSVIYEGLNGGETVVIDGQLQLANGTKVQPRQRRAGT</sequence>
<organism evidence="11 12">
    <name type="scientific">Variibacter gotjawalensis</name>
    <dbReference type="NCBI Taxonomy" id="1333996"/>
    <lineage>
        <taxon>Bacteria</taxon>
        <taxon>Pseudomonadati</taxon>
        <taxon>Pseudomonadota</taxon>
        <taxon>Alphaproteobacteria</taxon>
        <taxon>Hyphomicrobiales</taxon>
        <taxon>Nitrobacteraceae</taxon>
        <taxon>Variibacter</taxon>
    </lineage>
</organism>
<dbReference type="KEGG" id="vgo:GJW-30_1_02874"/>
<comment type="subcellular location">
    <subcellularLocation>
        <location evidence="1">Cell membrane</location>
    </subcellularLocation>
</comment>
<keyword evidence="3" id="KW-1003">Cell membrane</keyword>
<reference evidence="11 12" key="1">
    <citation type="submission" date="2015-08" db="EMBL/GenBank/DDBJ databases">
        <title>Investigation of the bacterial diversity of lava forest soil.</title>
        <authorList>
            <person name="Lee J.S."/>
        </authorList>
    </citation>
    <scope>NUCLEOTIDE SEQUENCE [LARGE SCALE GENOMIC DNA]</scope>
    <source>
        <strain evidence="11 12">GJW-30</strain>
    </source>
</reference>
<dbReference type="InterPro" id="IPR058625">
    <property type="entry name" value="MdtA-like_BSH"/>
</dbReference>
<dbReference type="Pfam" id="PF25944">
    <property type="entry name" value="Beta-barrel_RND"/>
    <property type="match status" value="1"/>
</dbReference>
<evidence type="ECO:0000259" key="8">
    <source>
        <dbReference type="Pfam" id="PF25917"/>
    </source>
</evidence>
<dbReference type="SUPFAM" id="SSF111369">
    <property type="entry name" value="HlyD-like secretion proteins"/>
    <property type="match status" value="1"/>
</dbReference>
<dbReference type="EMBL" id="AP014946">
    <property type="protein sequence ID" value="BAT60338.1"/>
    <property type="molecule type" value="Genomic_DNA"/>
</dbReference>
<evidence type="ECO:0000256" key="6">
    <source>
        <dbReference type="SAM" id="Coils"/>
    </source>
</evidence>